<dbReference type="PANTHER" id="PTHR31723:SF10">
    <property type="entry name" value="PATHOGEN-RELATED PROTEIN"/>
    <property type="match status" value="1"/>
</dbReference>
<dbReference type="OrthoDB" id="65445at2759"/>
<evidence type="ECO:0000313" key="1">
    <source>
        <dbReference type="EMBL" id="ODN05743.1"/>
    </source>
</evidence>
<dbReference type="SUPFAM" id="SSF54427">
    <property type="entry name" value="NTF2-like"/>
    <property type="match status" value="1"/>
</dbReference>
<dbReference type="Proteomes" id="UP000094527">
    <property type="component" value="Unassembled WGS sequence"/>
</dbReference>
<evidence type="ECO:0000313" key="2">
    <source>
        <dbReference type="Proteomes" id="UP000094527"/>
    </source>
</evidence>
<sequence>MDIEYDLLPNFLKNLNSVLDDSDSNTEWHTGKPDYSLVNGLYERERTKIHPKGSLEDIITNLIKNWEKELSHKANPSQWLTVIPDHFRMAVNGGPWATLEEVGKIGAYNAFLGNCEYYSAAHVTDPLASHQVFREALQSGFALEILEVYTPPPKVTFKFRHWGNMSGELKCPMRNGEMMKLPPHNGKVELFGMVVMKLSENFQILEMEFFFRPDTMMEQMVEGH</sequence>
<accession>A0A1D2NKD4</accession>
<gene>
    <name evidence="1" type="ORF">Ocin01_00948</name>
</gene>
<name>A0A1D2NKD4_ORCCI</name>
<keyword evidence="2" id="KW-1185">Reference proteome</keyword>
<dbReference type="InterPro" id="IPR032710">
    <property type="entry name" value="NTF2-like_dom_sf"/>
</dbReference>
<dbReference type="InterPro" id="IPR053218">
    <property type="entry name" value="Pathogen-related_defense"/>
</dbReference>
<dbReference type="OMA" id="KAFKRMM"/>
<proteinExistence type="predicted"/>
<dbReference type="AlphaFoldDB" id="A0A1D2NKD4"/>
<organism evidence="1 2">
    <name type="scientific">Orchesella cincta</name>
    <name type="common">Springtail</name>
    <name type="synonym">Podura cincta</name>
    <dbReference type="NCBI Taxonomy" id="48709"/>
    <lineage>
        <taxon>Eukaryota</taxon>
        <taxon>Metazoa</taxon>
        <taxon>Ecdysozoa</taxon>
        <taxon>Arthropoda</taxon>
        <taxon>Hexapoda</taxon>
        <taxon>Collembola</taxon>
        <taxon>Entomobryomorpha</taxon>
        <taxon>Entomobryoidea</taxon>
        <taxon>Orchesellidae</taxon>
        <taxon>Orchesellinae</taxon>
        <taxon>Orchesella</taxon>
    </lineage>
</organism>
<protein>
    <submittedName>
        <fullName evidence="1">Pathogen-related protein</fullName>
    </submittedName>
</protein>
<dbReference type="PANTHER" id="PTHR31723">
    <property type="entry name" value="PATHOGENESIS-RELATED FAMILY PROTEIN"/>
    <property type="match status" value="1"/>
</dbReference>
<reference evidence="1 2" key="1">
    <citation type="journal article" date="2016" name="Genome Biol. Evol.">
        <title>Gene Family Evolution Reflects Adaptation to Soil Environmental Stressors in the Genome of the Collembolan Orchesella cincta.</title>
        <authorList>
            <person name="Faddeeva-Vakhrusheva A."/>
            <person name="Derks M.F."/>
            <person name="Anvar S.Y."/>
            <person name="Agamennone V."/>
            <person name="Suring W."/>
            <person name="Smit S."/>
            <person name="van Straalen N.M."/>
            <person name="Roelofs D."/>
        </authorList>
    </citation>
    <scope>NUCLEOTIDE SEQUENCE [LARGE SCALE GENOMIC DNA]</scope>
    <source>
        <tissue evidence="1">Mixed pool</tissue>
    </source>
</reference>
<comment type="caution">
    <text evidence="1">The sequence shown here is derived from an EMBL/GenBank/DDBJ whole genome shotgun (WGS) entry which is preliminary data.</text>
</comment>
<dbReference type="EMBL" id="LJIJ01000017">
    <property type="protein sequence ID" value="ODN05743.1"/>
    <property type="molecule type" value="Genomic_DNA"/>
</dbReference>